<evidence type="ECO:0000313" key="2">
    <source>
        <dbReference type="Proteomes" id="UP000276133"/>
    </source>
</evidence>
<protein>
    <recommendedName>
        <fullName evidence="3">RNA-directed DNA polymerase from mobile element jockey-like</fullName>
    </recommendedName>
</protein>
<sequence length="148" mass="16944">MANLYALDNPRVYKDIKPDLANLEKKVQTCTFLGFLNNFAFTPMVDGIKQRCSSWFNLKKILSNKKWGLLTLLERGGGVVVLCFYLPPDLSSSSNRYSGCDYLPMGKCQDSRVKRTIKNGVKSFKNVGFEKKCGRKPKAKDWYEKNRN</sequence>
<evidence type="ECO:0008006" key="3">
    <source>
        <dbReference type="Google" id="ProtNLM"/>
    </source>
</evidence>
<organism evidence="1 2">
    <name type="scientific">Brachionus plicatilis</name>
    <name type="common">Marine rotifer</name>
    <name type="synonym">Brachionus muelleri</name>
    <dbReference type="NCBI Taxonomy" id="10195"/>
    <lineage>
        <taxon>Eukaryota</taxon>
        <taxon>Metazoa</taxon>
        <taxon>Spiralia</taxon>
        <taxon>Gnathifera</taxon>
        <taxon>Rotifera</taxon>
        <taxon>Eurotatoria</taxon>
        <taxon>Monogononta</taxon>
        <taxon>Pseudotrocha</taxon>
        <taxon>Ploima</taxon>
        <taxon>Brachionidae</taxon>
        <taxon>Brachionus</taxon>
    </lineage>
</organism>
<name>A0A3M7RPH2_BRAPC</name>
<keyword evidence="2" id="KW-1185">Reference proteome</keyword>
<dbReference type="AlphaFoldDB" id="A0A3M7RPH2"/>
<evidence type="ECO:0000313" key="1">
    <source>
        <dbReference type="EMBL" id="RNA25379.1"/>
    </source>
</evidence>
<proteinExistence type="predicted"/>
<accession>A0A3M7RPH2</accession>
<comment type="caution">
    <text evidence="1">The sequence shown here is derived from an EMBL/GenBank/DDBJ whole genome shotgun (WGS) entry which is preliminary data.</text>
</comment>
<dbReference type="EMBL" id="REGN01002934">
    <property type="protein sequence ID" value="RNA25379.1"/>
    <property type="molecule type" value="Genomic_DNA"/>
</dbReference>
<reference evidence="1 2" key="1">
    <citation type="journal article" date="2018" name="Sci. Rep.">
        <title>Genomic signatures of local adaptation to the degree of environmental predictability in rotifers.</title>
        <authorList>
            <person name="Franch-Gras L."/>
            <person name="Hahn C."/>
            <person name="Garcia-Roger E.M."/>
            <person name="Carmona M.J."/>
            <person name="Serra M."/>
            <person name="Gomez A."/>
        </authorList>
    </citation>
    <scope>NUCLEOTIDE SEQUENCE [LARGE SCALE GENOMIC DNA]</scope>
    <source>
        <strain evidence="1">HYR1</strain>
    </source>
</reference>
<gene>
    <name evidence="1" type="ORF">BpHYR1_029507</name>
</gene>
<dbReference type="Proteomes" id="UP000276133">
    <property type="component" value="Unassembled WGS sequence"/>
</dbReference>